<name>A0A2R6RVK2_9APHY</name>
<evidence type="ECO:0000256" key="1">
    <source>
        <dbReference type="SAM" id="MobiDB-lite"/>
    </source>
</evidence>
<sequence>MPPTDHRSNSPASSSNTEMSPATLKMLMSLFKEKKGNVTKRKQAQKESEKNEDETLEKTWTNYGRILGRISNPFDKSLKVVEHGLILEAYNPNDPEAVPRSNDEL</sequence>
<feature type="region of interest" description="Disordered" evidence="1">
    <location>
        <begin position="34"/>
        <end position="55"/>
    </location>
</feature>
<reference evidence="2 3" key="1">
    <citation type="submission" date="2018-02" db="EMBL/GenBank/DDBJ databases">
        <title>Genome sequence of the basidiomycete white-rot fungus Phlebia centrifuga.</title>
        <authorList>
            <person name="Granchi Z."/>
            <person name="Peng M."/>
            <person name="de Vries R.P."/>
            <person name="Hilden K."/>
            <person name="Makela M.R."/>
            <person name="Grigoriev I."/>
            <person name="Riley R."/>
        </authorList>
    </citation>
    <scope>NUCLEOTIDE SEQUENCE [LARGE SCALE GENOMIC DNA]</scope>
    <source>
        <strain evidence="2 3">FBCC195</strain>
    </source>
</reference>
<feature type="compositionally biased region" description="Polar residues" evidence="1">
    <location>
        <begin position="9"/>
        <end position="20"/>
    </location>
</feature>
<comment type="caution">
    <text evidence="2">The sequence shown here is derived from an EMBL/GenBank/DDBJ whole genome shotgun (WGS) entry which is preliminary data.</text>
</comment>
<dbReference type="EMBL" id="MLYV02000161">
    <property type="protein sequence ID" value="PSS34059.1"/>
    <property type="molecule type" value="Genomic_DNA"/>
</dbReference>
<keyword evidence="3" id="KW-1185">Reference proteome</keyword>
<evidence type="ECO:0000313" key="3">
    <source>
        <dbReference type="Proteomes" id="UP000186601"/>
    </source>
</evidence>
<accession>A0A2R6RVK2</accession>
<protein>
    <submittedName>
        <fullName evidence="2">Uncharacterized protein</fullName>
    </submittedName>
</protein>
<organism evidence="2 3">
    <name type="scientific">Hermanssonia centrifuga</name>
    <dbReference type="NCBI Taxonomy" id="98765"/>
    <lineage>
        <taxon>Eukaryota</taxon>
        <taxon>Fungi</taxon>
        <taxon>Dikarya</taxon>
        <taxon>Basidiomycota</taxon>
        <taxon>Agaricomycotina</taxon>
        <taxon>Agaricomycetes</taxon>
        <taxon>Polyporales</taxon>
        <taxon>Meruliaceae</taxon>
        <taxon>Hermanssonia</taxon>
    </lineage>
</organism>
<dbReference type="AlphaFoldDB" id="A0A2R6RVK2"/>
<evidence type="ECO:0000313" key="2">
    <source>
        <dbReference type="EMBL" id="PSS34059.1"/>
    </source>
</evidence>
<gene>
    <name evidence="2" type="ORF">PHLCEN_2v1904</name>
</gene>
<dbReference type="Proteomes" id="UP000186601">
    <property type="component" value="Unassembled WGS sequence"/>
</dbReference>
<proteinExistence type="predicted"/>
<feature type="region of interest" description="Disordered" evidence="1">
    <location>
        <begin position="1"/>
        <end position="22"/>
    </location>
</feature>